<feature type="non-terminal residue" evidence="1">
    <location>
        <position position="192"/>
    </location>
</feature>
<dbReference type="Pfam" id="PF11376">
    <property type="entry name" value="DUF3179"/>
    <property type="match status" value="1"/>
</dbReference>
<name>A0A0F9BNA3_9ZZZZ</name>
<evidence type="ECO:0008006" key="2">
    <source>
        <dbReference type="Google" id="ProtNLM"/>
    </source>
</evidence>
<dbReference type="InterPro" id="IPR021516">
    <property type="entry name" value="DUF3179"/>
</dbReference>
<dbReference type="PROSITE" id="PS51257">
    <property type="entry name" value="PROKAR_LIPOPROTEIN"/>
    <property type="match status" value="1"/>
</dbReference>
<proteinExistence type="predicted"/>
<sequence length="192" mass="21054">MSVGLKTRLLFASAVAALIAVACVGGGDSGDGDGEDTSEDGLTFDDLGLDDRIPLFTESWNTDWTKRTISLSELIAGIQRPDPRDVIQPIDDPQFDTVEEAAQWLVDREPVVALELEGEARAYPLRILTSHEVVNDVVGGRSVVVSYCPLCNSAVTFDRELDGQVLRFGVSGLLRNSDLVMWDRQTESLWQQ</sequence>
<gene>
    <name evidence="1" type="ORF">LCGC14_2706480</name>
</gene>
<reference evidence="1" key="1">
    <citation type="journal article" date="2015" name="Nature">
        <title>Complex archaea that bridge the gap between prokaryotes and eukaryotes.</title>
        <authorList>
            <person name="Spang A."/>
            <person name="Saw J.H."/>
            <person name="Jorgensen S.L."/>
            <person name="Zaremba-Niedzwiedzka K."/>
            <person name="Martijn J."/>
            <person name="Lind A.E."/>
            <person name="van Eijk R."/>
            <person name="Schleper C."/>
            <person name="Guy L."/>
            <person name="Ettema T.J."/>
        </authorList>
    </citation>
    <scope>NUCLEOTIDE SEQUENCE</scope>
</reference>
<accession>A0A0F9BNA3</accession>
<protein>
    <recommendedName>
        <fullName evidence="2">DUF3179 domain-containing protein</fullName>
    </recommendedName>
</protein>
<evidence type="ECO:0000313" key="1">
    <source>
        <dbReference type="EMBL" id="KKK92084.1"/>
    </source>
</evidence>
<dbReference type="AlphaFoldDB" id="A0A0F9BNA3"/>
<comment type="caution">
    <text evidence="1">The sequence shown here is derived from an EMBL/GenBank/DDBJ whole genome shotgun (WGS) entry which is preliminary data.</text>
</comment>
<dbReference type="EMBL" id="LAZR01048372">
    <property type="protein sequence ID" value="KKK92084.1"/>
    <property type="molecule type" value="Genomic_DNA"/>
</dbReference>
<organism evidence="1">
    <name type="scientific">marine sediment metagenome</name>
    <dbReference type="NCBI Taxonomy" id="412755"/>
    <lineage>
        <taxon>unclassified sequences</taxon>
        <taxon>metagenomes</taxon>
        <taxon>ecological metagenomes</taxon>
    </lineage>
</organism>